<dbReference type="Proteomes" id="UP001219605">
    <property type="component" value="Chromosome"/>
</dbReference>
<dbReference type="InterPro" id="IPR029058">
    <property type="entry name" value="AB_hydrolase_fold"/>
</dbReference>
<dbReference type="RefSeq" id="WP_275029337.1">
    <property type="nucleotide sequence ID" value="NZ_CP118615.1"/>
</dbReference>
<dbReference type="InterPro" id="IPR010662">
    <property type="entry name" value="RBBP9/YdeN"/>
</dbReference>
<keyword evidence="1" id="KW-0378">Hydrolase</keyword>
<dbReference type="Gene3D" id="3.40.50.1820">
    <property type="entry name" value="alpha/beta hydrolase"/>
    <property type="match status" value="1"/>
</dbReference>
<dbReference type="EMBL" id="CP118615">
    <property type="protein sequence ID" value="WDZ82971.1"/>
    <property type="molecule type" value="Genomic_DNA"/>
</dbReference>
<accession>A0ABY7ZJ51</accession>
<sequence length="177" mass="19333">MPRVLLVPGRGKPRRGHWLQRWADEHPDHRWAPEPTGPPYVLDERLPALRDAVAADDEPAVLVAHSAGCLTTVVWAARHTGPVLGALLVAPPYVDPENSPDLDADVLAALRRRLPFRAILVASRTDPWATFAQSERYARDWGAELVDLGDAGHIDTGSGYGPWPEAERLIATLSAAH</sequence>
<dbReference type="Pfam" id="PF06821">
    <property type="entry name" value="Ser_hydrolase"/>
    <property type="match status" value="1"/>
</dbReference>
<dbReference type="SUPFAM" id="SSF53474">
    <property type="entry name" value="alpha/beta-Hydrolases"/>
    <property type="match status" value="1"/>
</dbReference>
<keyword evidence="2" id="KW-1185">Reference proteome</keyword>
<dbReference type="GO" id="GO:0016787">
    <property type="term" value="F:hydrolase activity"/>
    <property type="evidence" value="ECO:0007669"/>
    <property type="project" value="UniProtKB-KW"/>
</dbReference>
<organism evidence="1 2">
    <name type="scientific">Micromonospora cathayae</name>
    <dbReference type="NCBI Taxonomy" id="3028804"/>
    <lineage>
        <taxon>Bacteria</taxon>
        <taxon>Bacillati</taxon>
        <taxon>Actinomycetota</taxon>
        <taxon>Actinomycetes</taxon>
        <taxon>Micromonosporales</taxon>
        <taxon>Micromonosporaceae</taxon>
        <taxon>Micromonospora</taxon>
    </lineage>
</organism>
<name>A0ABY7ZJ51_9ACTN</name>
<proteinExistence type="predicted"/>
<reference evidence="1 2" key="1">
    <citation type="submission" date="2023-02" db="EMBL/GenBank/DDBJ databases">
        <authorList>
            <person name="Mo P."/>
        </authorList>
    </citation>
    <scope>NUCLEOTIDE SEQUENCE [LARGE SCALE GENOMIC DNA]</scope>
    <source>
        <strain evidence="1 2">HUAS 3</strain>
    </source>
</reference>
<evidence type="ECO:0000313" key="1">
    <source>
        <dbReference type="EMBL" id="WDZ82971.1"/>
    </source>
</evidence>
<protein>
    <submittedName>
        <fullName evidence="1">Alpha/beta fold hydrolase</fullName>
    </submittedName>
</protein>
<evidence type="ECO:0000313" key="2">
    <source>
        <dbReference type="Proteomes" id="UP001219605"/>
    </source>
</evidence>
<gene>
    <name evidence="1" type="ORF">PVK37_21150</name>
</gene>